<comment type="subunit">
    <text evidence="4">Component of the Mediator complex.</text>
</comment>
<keyword evidence="3 4" id="KW-0539">Nucleus</keyword>
<dbReference type="Proteomes" id="UP000240883">
    <property type="component" value="Unassembled WGS sequence"/>
</dbReference>
<keyword evidence="4" id="KW-0804">Transcription</keyword>
<dbReference type="GO" id="GO:0016592">
    <property type="term" value="C:mediator complex"/>
    <property type="evidence" value="ECO:0007669"/>
    <property type="project" value="InterPro"/>
</dbReference>
<evidence type="ECO:0000256" key="3">
    <source>
        <dbReference type="ARBA" id="ARBA00023242"/>
    </source>
</evidence>
<feature type="non-terminal residue" evidence="5">
    <location>
        <position position="1"/>
    </location>
</feature>
<dbReference type="AlphaFoldDB" id="A0A2T2NB15"/>
<evidence type="ECO:0000256" key="2">
    <source>
        <dbReference type="ARBA" id="ARBA00008186"/>
    </source>
</evidence>
<evidence type="ECO:0000256" key="4">
    <source>
        <dbReference type="RuleBase" id="RU364147"/>
    </source>
</evidence>
<dbReference type="InterPro" id="IPR019404">
    <property type="entry name" value="Mediator_Med11"/>
</dbReference>
<dbReference type="OrthoDB" id="5418434at2759"/>
<dbReference type="STRING" id="1448308.A0A2T2NB15"/>
<organism evidence="5 6">
    <name type="scientific">Corynespora cassiicola Philippines</name>
    <dbReference type="NCBI Taxonomy" id="1448308"/>
    <lineage>
        <taxon>Eukaryota</taxon>
        <taxon>Fungi</taxon>
        <taxon>Dikarya</taxon>
        <taxon>Ascomycota</taxon>
        <taxon>Pezizomycotina</taxon>
        <taxon>Dothideomycetes</taxon>
        <taxon>Pleosporomycetidae</taxon>
        <taxon>Pleosporales</taxon>
        <taxon>Corynesporascaceae</taxon>
        <taxon>Corynespora</taxon>
    </lineage>
</organism>
<accession>A0A2T2NB15</accession>
<dbReference type="Pfam" id="PF10280">
    <property type="entry name" value="Med11"/>
    <property type="match status" value="1"/>
</dbReference>
<gene>
    <name evidence="4" type="primary">MED11</name>
    <name evidence="5" type="ORF">BS50DRAFT_457858</name>
</gene>
<dbReference type="GO" id="GO:0006357">
    <property type="term" value="P:regulation of transcription by RNA polymerase II"/>
    <property type="evidence" value="ECO:0007669"/>
    <property type="project" value="InterPro"/>
</dbReference>
<keyword evidence="6" id="KW-1185">Reference proteome</keyword>
<evidence type="ECO:0000313" key="5">
    <source>
        <dbReference type="EMBL" id="PSN62613.1"/>
    </source>
</evidence>
<dbReference type="GO" id="GO:0003712">
    <property type="term" value="F:transcription coregulator activity"/>
    <property type="evidence" value="ECO:0007669"/>
    <property type="project" value="InterPro"/>
</dbReference>
<proteinExistence type="inferred from homology"/>
<keyword evidence="4" id="KW-0805">Transcription regulation</keyword>
<comment type="function">
    <text evidence="4">Component of the Mediator complex, a coactivator involved in the regulated transcription of nearly all RNA polymerase II-dependent genes. Mediator functions as a bridge to convey information from gene-specific regulatory proteins to the basal RNA polymerase II transcription machinery. Mediator is recruited to promoters by direct interactions with regulatory proteins and serves as a scaffold for the assembly of a functional pre-initiation complex with RNA polymerase II and the general transcription factors.</text>
</comment>
<evidence type="ECO:0000256" key="1">
    <source>
        <dbReference type="ARBA" id="ARBA00004123"/>
    </source>
</evidence>
<comment type="similarity">
    <text evidence="2 4">Belongs to the Mediator complex subunit 11 family.</text>
</comment>
<protein>
    <recommendedName>
        <fullName evidence="4">Mediator of RNA polymerase II transcription subunit 11</fullName>
    </recommendedName>
    <alternativeName>
        <fullName evidence="4">Mediator complex subunit 11</fullName>
    </alternativeName>
</protein>
<comment type="subcellular location">
    <subcellularLocation>
        <location evidence="1 4">Nucleus</location>
    </subcellularLocation>
</comment>
<evidence type="ECO:0000313" key="6">
    <source>
        <dbReference type="Proteomes" id="UP000240883"/>
    </source>
</evidence>
<name>A0A2T2NB15_CORCC</name>
<feature type="non-terminal residue" evidence="5">
    <location>
        <position position="184"/>
    </location>
</feature>
<keyword evidence="4" id="KW-0010">Activator</keyword>
<reference evidence="5 6" key="1">
    <citation type="journal article" date="2018" name="Front. Microbiol.">
        <title>Genome-Wide Analysis of Corynespora cassiicola Leaf Fall Disease Putative Effectors.</title>
        <authorList>
            <person name="Lopez D."/>
            <person name="Ribeiro S."/>
            <person name="Label P."/>
            <person name="Fumanal B."/>
            <person name="Venisse J.S."/>
            <person name="Kohler A."/>
            <person name="de Oliveira R.R."/>
            <person name="Labutti K."/>
            <person name="Lipzen A."/>
            <person name="Lail K."/>
            <person name="Bauer D."/>
            <person name="Ohm R.A."/>
            <person name="Barry K.W."/>
            <person name="Spatafora J."/>
            <person name="Grigoriev I.V."/>
            <person name="Martin F.M."/>
            <person name="Pujade-Renaud V."/>
        </authorList>
    </citation>
    <scope>NUCLEOTIDE SEQUENCE [LARGE SCALE GENOMIC DNA]</scope>
    <source>
        <strain evidence="5 6">Philippines</strain>
    </source>
</reference>
<sequence length="184" mass="20007">ESQEGHQSQSQPYRELAATHIRELSDIKERIPTIVQQAAFAVSQLTNKPLDIPAKNPPGHVSDSVPSRIEIIKRANDDLLAVVQQLRTDLHAQVDALANEGVIPTQQTIKHAPVLQGQNQAAQDRQHDPEATVTNEGLGNLDVGNLNARAGVREVKGEEALTRVKEVLEELAKSTQGGDEMAVE</sequence>
<dbReference type="EMBL" id="KZ678141">
    <property type="protein sequence ID" value="PSN62613.1"/>
    <property type="molecule type" value="Genomic_DNA"/>
</dbReference>